<evidence type="ECO:0000256" key="5">
    <source>
        <dbReference type="ARBA" id="ARBA00022664"/>
    </source>
</evidence>
<comment type="similarity">
    <text evidence="3 9">Belongs to the snRNP core protein family.</text>
</comment>
<reference evidence="12 13" key="1">
    <citation type="submission" date="2014-03" db="EMBL/GenBank/DDBJ databases">
        <title>The genome of Kluyveromyces dobzhanskii.</title>
        <authorList>
            <person name="Nystedt B."/>
            <person name="Astrom S."/>
        </authorList>
    </citation>
    <scope>NUCLEOTIDE SEQUENCE [LARGE SCALE GENOMIC DNA]</scope>
    <source>
        <strain evidence="12 13">CBS 2104</strain>
    </source>
</reference>
<evidence type="ECO:0000256" key="10">
    <source>
        <dbReference type="SAM" id="MobiDB-lite"/>
    </source>
</evidence>
<dbReference type="AlphaFoldDB" id="A0A0A8L539"/>
<keyword evidence="6 9" id="KW-0508">mRNA splicing</keyword>
<dbReference type="GO" id="GO:0005685">
    <property type="term" value="C:U1 snRNP"/>
    <property type="evidence" value="ECO:0007669"/>
    <property type="project" value="UniProtKB-ARBA"/>
</dbReference>
<dbReference type="Pfam" id="PF01423">
    <property type="entry name" value="LSM"/>
    <property type="match status" value="1"/>
</dbReference>
<dbReference type="InterPro" id="IPR034099">
    <property type="entry name" value="SmD3"/>
</dbReference>
<feature type="compositionally biased region" description="Pro residues" evidence="10">
    <location>
        <begin position="89"/>
        <end position="100"/>
    </location>
</feature>
<name>A0A0A8L539_9SACH</name>
<proteinExistence type="inferred from homology"/>
<dbReference type="CDD" id="cd01721">
    <property type="entry name" value="Sm_D3"/>
    <property type="match status" value="1"/>
</dbReference>
<dbReference type="InterPro" id="IPR047575">
    <property type="entry name" value="Sm"/>
</dbReference>
<evidence type="ECO:0000256" key="9">
    <source>
        <dbReference type="RuleBase" id="RU365050"/>
    </source>
</evidence>
<accession>A0A0A8L539</accession>
<feature type="domain" description="Sm" evidence="11">
    <location>
        <begin position="4"/>
        <end position="76"/>
    </location>
</feature>
<dbReference type="SMART" id="SM00651">
    <property type="entry name" value="Sm"/>
    <property type="match status" value="1"/>
</dbReference>
<evidence type="ECO:0000259" key="11">
    <source>
        <dbReference type="PROSITE" id="PS52002"/>
    </source>
</evidence>
<dbReference type="InterPro" id="IPR010920">
    <property type="entry name" value="LSM_dom_sf"/>
</dbReference>
<keyword evidence="8 9" id="KW-0687">Ribonucleoprotein</keyword>
<comment type="caution">
    <text evidence="12">The sequence shown here is derived from an EMBL/GenBank/DDBJ whole genome shotgun (WGS) entry which is preliminary data.</text>
</comment>
<dbReference type="GO" id="GO:0005681">
    <property type="term" value="C:spliceosomal complex"/>
    <property type="evidence" value="ECO:0007669"/>
    <property type="project" value="InterPro"/>
</dbReference>
<dbReference type="Proteomes" id="UP000031516">
    <property type="component" value="Unassembled WGS sequence"/>
</dbReference>
<feature type="region of interest" description="Disordered" evidence="10">
    <location>
        <begin position="81"/>
        <end position="100"/>
    </location>
</feature>
<keyword evidence="4" id="KW-0963">Cytoplasm</keyword>
<keyword evidence="7 9" id="KW-0539">Nucleus</keyword>
<evidence type="ECO:0000313" key="12">
    <source>
        <dbReference type="EMBL" id="CDO94017.1"/>
    </source>
</evidence>
<evidence type="ECO:0000256" key="4">
    <source>
        <dbReference type="ARBA" id="ARBA00022490"/>
    </source>
</evidence>
<evidence type="ECO:0000256" key="6">
    <source>
        <dbReference type="ARBA" id="ARBA00023187"/>
    </source>
</evidence>
<dbReference type="GO" id="GO:0000387">
    <property type="term" value="P:spliceosomal snRNP assembly"/>
    <property type="evidence" value="ECO:0007669"/>
    <property type="project" value="UniProtKB-UniRule"/>
</dbReference>
<protein>
    <recommendedName>
        <fullName evidence="9">Small nuclear ribonucleoprotein Sm D3</fullName>
        <shortName evidence="9">Sm-D3</shortName>
    </recommendedName>
    <alternativeName>
        <fullName evidence="9">snRNP core protein D3</fullName>
    </alternativeName>
</protein>
<dbReference type="GO" id="GO:0005829">
    <property type="term" value="C:cytosol"/>
    <property type="evidence" value="ECO:0007669"/>
    <property type="project" value="UniProtKB-SubCell"/>
</dbReference>
<dbReference type="GO" id="GO:0003723">
    <property type="term" value="F:RNA binding"/>
    <property type="evidence" value="ECO:0007669"/>
    <property type="project" value="InterPro"/>
</dbReference>
<evidence type="ECO:0000256" key="8">
    <source>
        <dbReference type="ARBA" id="ARBA00023274"/>
    </source>
</evidence>
<keyword evidence="5 9" id="KW-0507">mRNA processing</keyword>
<evidence type="ECO:0000313" key="13">
    <source>
        <dbReference type="Proteomes" id="UP000031516"/>
    </source>
</evidence>
<evidence type="ECO:0000256" key="3">
    <source>
        <dbReference type="ARBA" id="ARBA00008146"/>
    </source>
</evidence>
<dbReference type="InterPro" id="IPR001163">
    <property type="entry name" value="Sm_dom_euk/arc"/>
</dbReference>
<comment type="subcellular location">
    <subcellularLocation>
        <location evidence="2">Cytoplasm</location>
        <location evidence="2">Cytosol</location>
    </subcellularLocation>
    <subcellularLocation>
        <location evidence="1 9">Nucleus</location>
    </subcellularLocation>
</comment>
<dbReference type="EMBL" id="CCBQ010000027">
    <property type="protein sequence ID" value="CDO94017.1"/>
    <property type="molecule type" value="Genomic_DNA"/>
</dbReference>
<dbReference type="FunFam" id="2.30.30.100:FF:000002">
    <property type="entry name" value="Small nuclear ribonucleoprotein Sm D3"/>
    <property type="match status" value="1"/>
</dbReference>
<dbReference type="OrthoDB" id="6425924at2759"/>
<dbReference type="Gene3D" id="2.30.30.100">
    <property type="match status" value="1"/>
</dbReference>
<dbReference type="PANTHER" id="PTHR23338">
    <property type="entry name" value="SMALL NUCLEAR RIBONUCLEOPROTEIN SM"/>
    <property type="match status" value="1"/>
</dbReference>
<gene>
    <name evidence="12" type="ORF">KLDO_g2302</name>
</gene>
<keyword evidence="13" id="KW-1185">Reference proteome</keyword>
<evidence type="ECO:0000256" key="7">
    <source>
        <dbReference type="ARBA" id="ARBA00023242"/>
    </source>
</evidence>
<evidence type="ECO:0000256" key="1">
    <source>
        <dbReference type="ARBA" id="ARBA00004123"/>
    </source>
</evidence>
<sequence>MSAIPIKLLNESQGHEITLELNNGDMYRGKLVENEDNMNCQLRDVIFTQANGKMTRMDDVFIRGSNIKLVVVPDMLKHAPLLKKSAVSKPPPPIRGPRRR</sequence>
<dbReference type="SUPFAM" id="SSF50182">
    <property type="entry name" value="Sm-like ribonucleoproteins"/>
    <property type="match status" value="1"/>
</dbReference>
<organism evidence="12 13">
    <name type="scientific">Kluyveromyces dobzhanskii CBS 2104</name>
    <dbReference type="NCBI Taxonomy" id="1427455"/>
    <lineage>
        <taxon>Eukaryota</taxon>
        <taxon>Fungi</taxon>
        <taxon>Dikarya</taxon>
        <taxon>Ascomycota</taxon>
        <taxon>Saccharomycotina</taxon>
        <taxon>Saccharomycetes</taxon>
        <taxon>Saccharomycetales</taxon>
        <taxon>Saccharomycetaceae</taxon>
        <taxon>Kluyveromyces</taxon>
    </lineage>
</organism>
<dbReference type="InterPro" id="IPR027141">
    <property type="entry name" value="LSm4/Sm_D1/D3"/>
</dbReference>
<evidence type="ECO:0000256" key="2">
    <source>
        <dbReference type="ARBA" id="ARBA00004514"/>
    </source>
</evidence>
<dbReference type="PROSITE" id="PS52002">
    <property type="entry name" value="SM"/>
    <property type="match status" value="1"/>
</dbReference>